<evidence type="ECO:0000259" key="1">
    <source>
        <dbReference type="Pfam" id="PF09414"/>
    </source>
</evidence>
<dbReference type="InterPro" id="IPR021122">
    <property type="entry name" value="RNA_ligase_dom_REL/Rnl2"/>
</dbReference>
<proteinExistence type="predicted"/>
<keyword evidence="3" id="KW-1185">Reference proteome</keyword>
<evidence type="ECO:0000313" key="3">
    <source>
        <dbReference type="Proteomes" id="UP001589733"/>
    </source>
</evidence>
<dbReference type="Pfam" id="PF09414">
    <property type="entry name" value="RNA_ligase"/>
    <property type="match status" value="1"/>
</dbReference>
<dbReference type="Proteomes" id="UP001589733">
    <property type="component" value="Unassembled WGS sequence"/>
</dbReference>
<evidence type="ECO:0000313" key="2">
    <source>
        <dbReference type="EMBL" id="MFB9991142.1"/>
    </source>
</evidence>
<protein>
    <submittedName>
        <fullName evidence="2">RNA ligase family protein</fullName>
    </submittedName>
</protein>
<sequence>MTDRQKYPRTPHLPWSPGAGHDDAVWSHAQRFAGQEVVVTEKLDGENTTLYRTGLHARSLDSRPHPSRDWVKGLQGRIGYLIPEGWRVCGENLFARHSLAYVGLEGYFYLFSVWNETNTCLSWDDTLAWAETLGVPTPRQLARGLWDESELRALEIDPEQTEGYVVRTVQGFAYAQFQEHVAKYVRRGHVQTGTHWMHQAVTPNGLRLGEVEP</sequence>
<dbReference type="SUPFAM" id="SSF56091">
    <property type="entry name" value="DNA ligase/mRNA capping enzyme, catalytic domain"/>
    <property type="match status" value="1"/>
</dbReference>
<feature type="domain" description="RNA ligase" evidence="1">
    <location>
        <begin position="35"/>
        <end position="185"/>
    </location>
</feature>
<dbReference type="GO" id="GO:0016874">
    <property type="term" value="F:ligase activity"/>
    <property type="evidence" value="ECO:0007669"/>
    <property type="project" value="UniProtKB-KW"/>
</dbReference>
<dbReference type="Gene3D" id="3.30.470.30">
    <property type="entry name" value="DNA ligase/mRNA capping enzyme"/>
    <property type="match status" value="1"/>
</dbReference>
<gene>
    <name evidence="2" type="ORF">ACFFLM_03975</name>
</gene>
<organism evidence="2 3">
    <name type="scientific">Deinococcus oregonensis</name>
    <dbReference type="NCBI Taxonomy" id="1805970"/>
    <lineage>
        <taxon>Bacteria</taxon>
        <taxon>Thermotogati</taxon>
        <taxon>Deinococcota</taxon>
        <taxon>Deinococci</taxon>
        <taxon>Deinococcales</taxon>
        <taxon>Deinococcaceae</taxon>
        <taxon>Deinococcus</taxon>
    </lineage>
</organism>
<dbReference type="EMBL" id="JBHLYR010000013">
    <property type="protein sequence ID" value="MFB9991142.1"/>
    <property type="molecule type" value="Genomic_DNA"/>
</dbReference>
<reference evidence="2 3" key="1">
    <citation type="submission" date="2024-09" db="EMBL/GenBank/DDBJ databases">
        <authorList>
            <person name="Sun Q."/>
            <person name="Mori K."/>
        </authorList>
    </citation>
    <scope>NUCLEOTIDE SEQUENCE [LARGE SCALE GENOMIC DNA]</scope>
    <source>
        <strain evidence="2 3">JCM 13503</strain>
    </source>
</reference>
<dbReference type="PANTHER" id="PTHR43883:SF1">
    <property type="entry name" value="GLUCONOKINASE"/>
    <property type="match status" value="1"/>
</dbReference>
<dbReference type="InterPro" id="IPR052732">
    <property type="entry name" value="Cell-binding_unc_protein"/>
</dbReference>
<comment type="caution">
    <text evidence="2">The sequence shown here is derived from an EMBL/GenBank/DDBJ whole genome shotgun (WGS) entry which is preliminary data.</text>
</comment>
<accession>A0ABV6AUG1</accession>
<keyword evidence="2" id="KW-0436">Ligase</keyword>
<dbReference type="RefSeq" id="WP_380005778.1">
    <property type="nucleotide sequence ID" value="NZ_JBHLYR010000013.1"/>
</dbReference>
<dbReference type="PANTHER" id="PTHR43883">
    <property type="entry name" value="SLR0207 PROTEIN"/>
    <property type="match status" value="1"/>
</dbReference>
<name>A0ABV6AUG1_9DEIO</name>